<gene>
    <name evidence="2" type="ORF">SAMN02745134_00002</name>
</gene>
<accession>A0A1W1WWN3</accession>
<keyword evidence="1" id="KW-1133">Transmembrane helix</keyword>
<dbReference type="AlphaFoldDB" id="A0A1W1WWN3"/>
<evidence type="ECO:0000256" key="1">
    <source>
        <dbReference type="SAM" id="Phobius"/>
    </source>
</evidence>
<feature type="transmembrane region" description="Helical" evidence="1">
    <location>
        <begin position="21"/>
        <end position="40"/>
    </location>
</feature>
<dbReference type="STRING" id="1121291.SAMN02745134_00002"/>
<dbReference type="EMBL" id="FWXH01000002">
    <property type="protein sequence ID" value="SMC15980.1"/>
    <property type="molecule type" value="Genomic_DNA"/>
</dbReference>
<dbReference type="Proteomes" id="UP000192468">
    <property type="component" value="Unassembled WGS sequence"/>
</dbReference>
<keyword evidence="1" id="KW-0472">Membrane</keyword>
<evidence type="ECO:0000313" key="2">
    <source>
        <dbReference type="EMBL" id="SMC15980.1"/>
    </source>
</evidence>
<protein>
    <submittedName>
        <fullName evidence="2">Uncharacterized protein</fullName>
    </submittedName>
</protein>
<sequence length="267" mass="30239">MKNSKNILHKAKIGDKKIQRNLAIACISAVVILCFIFLLLKITILNDKNSNVMNSTKNFNTEVGKQNLNNTIIIPYMNSQIVTGNNLVYCSTFQLAWNELKDNIIKGNIIIDGNPAGVNFLNEGLSTKNDISEKYYLAMAGYNKDDIIGKINRNLKEKFGGSAPKVTEKLVYPEDILAYSYLNVDLQFMYKFNELNQPINFKNTKVKAFGIKKYNYSDAKIGNQVNILYYKNDSDFIINLKTQNSKDEIILANINPQNTLLDTILTP</sequence>
<name>A0A1W1WWN3_9CLOT</name>
<keyword evidence="3" id="KW-1185">Reference proteome</keyword>
<proteinExistence type="predicted"/>
<dbReference type="RefSeq" id="WP_084113235.1">
    <property type="nucleotide sequence ID" value="NZ_FWXH01000002.1"/>
</dbReference>
<reference evidence="2 3" key="1">
    <citation type="submission" date="2017-04" db="EMBL/GenBank/DDBJ databases">
        <authorList>
            <person name="Afonso C.L."/>
            <person name="Miller P.J."/>
            <person name="Scott M.A."/>
            <person name="Spackman E."/>
            <person name="Goraichik I."/>
            <person name="Dimitrov K.M."/>
            <person name="Suarez D.L."/>
            <person name="Swayne D.E."/>
        </authorList>
    </citation>
    <scope>NUCLEOTIDE SEQUENCE [LARGE SCALE GENOMIC DNA]</scope>
    <source>
        <strain evidence="2 3">DSM 12555</strain>
    </source>
</reference>
<keyword evidence="1" id="KW-0812">Transmembrane</keyword>
<evidence type="ECO:0000313" key="3">
    <source>
        <dbReference type="Proteomes" id="UP000192468"/>
    </source>
</evidence>
<organism evidence="2 3">
    <name type="scientific">Clostridium acidisoli DSM 12555</name>
    <dbReference type="NCBI Taxonomy" id="1121291"/>
    <lineage>
        <taxon>Bacteria</taxon>
        <taxon>Bacillati</taxon>
        <taxon>Bacillota</taxon>
        <taxon>Clostridia</taxon>
        <taxon>Eubacteriales</taxon>
        <taxon>Clostridiaceae</taxon>
        <taxon>Clostridium</taxon>
    </lineage>
</organism>
<dbReference type="OrthoDB" id="1953107at2"/>